<feature type="chain" id="PRO_5007294123" description="Secreted protein" evidence="1">
    <location>
        <begin position="19"/>
        <end position="143"/>
    </location>
</feature>
<dbReference type="Proteomes" id="UP000070444">
    <property type="component" value="Unassembled WGS sequence"/>
</dbReference>
<organism evidence="2 3">
    <name type="scientific">Conidiobolus coronatus (strain ATCC 28846 / CBS 209.66 / NRRL 28638)</name>
    <name type="common">Delacroixia coronata</name>
    <dbReference type="NCBI Taxonomy" id="796925"/>
    <lineage>
        <taxon>Eukaryota</taxon>
        <taxon>Fungi</taxon>
        <taxon>Fungi incertae sedis</taxon>
        <taxon>Zoopagomycota</taxon>
        <taxon>Entomophthoromycotina</taxon>
        <taxon>Entomophthoromycetes</taxon>
        <taxon>Entomophthorales</taxon>
        <taxon>Ancylistaceae</taxon>
        <taxon>Conidiobolus</taxon>
    </lineage>
</organism>
<sequence>MLIKSIVTLAALLLNTEAANYGGTPLPNPLPDTCLLVGSDPQVACAGACPPCWVVNINGKVECYDYKPGTKQCLGWQGMEDVSQKLIDRAIKNGYYNATSLPSALSPTAKPSGTSNPGSDATRIQGASFLTVAAGLLLTLTLH</sequence>
<reference evidence="2 3" key="1">
    <citation type="journal article" date="2015" name="Genome Biol. Evol.">
        <title>Phylogenomic analyses indicate that early fungi evolved digesting cell walls of algal ancestors of land plants.</title>
        <authorList>
            <person name="Chang Y."/>
            <person name="Wang S."/>
            <person name="Sekimoto S."/>
            <person name="Aerts A.L."/>
            <person name="Choi C."/>
            <person name="Clum A."/>
            <person name="LaButti K.M."/>
            <person name="Lindquist E.A."/>
            <person name="Yee Ngan C."/>
            <person name="Ohm R.A."/>
            <person name="Salamov A.A."/>
            <person name="Grigoriev I.V."/>
            <person name="Spatafora J.W."/>
            <person name="Berbee M.L."/>
        </authorList>
    </citation>
    <scope>NUCLEOTIDE SEQUENCE [LARGE SCALE GENOMIC DNA]</scope>
    <source>
        <strain evidence="2 3">NRRL 28638</strain>
    </source>
</reference>
<name>A0A137NUP2_CONC2</name>
<evidence type="ECO:0000313" key="3">
    <source>
        <dbReference type="Proteomes" id="UP000070444"/>
    </source>
</evidence>
<accession>A0A137NUP2</accession>
<protein>
    <recommendedName>
        <fullName evidence="4">Secreted protein</fullName>
    </recommendedName>
</protein>
<proteinExistence type="predicted"/>
<gene>
    <name evidence="2" type="ORF">CONCODRAFT_80503</name>
</gene>
<feature type="signal peptide" evidence="1">
    <location>
        <begin position="1"/>
        <end position="18"/>
    </location>
</feature>
<keyword evidence="3" id="KW-1185">Reference proteome</keyword>
<evidence type="ECO:0000313" key="2">
    <source>
        <dbReference type="EMBL" id="KXN66391.1"/>
    </source>
</evidence>
<dbReference type="AlphaFoldDB" id="A0A137NUP2"/>
<dbReference type="EMBL" id="KQ964732">
    <property type="protein sequence ID" value="KXN66391.1"/>
    <property type="molecule type" value="Genomic_DNA"/>
</dbReference>
<keyword evidence="1" id="KW-0732">Signal</keyword>
<evidence type="ECO:0000256" key="1">
    <source>
        <dbReference type="SAM" id="SignalP"/>
    </source>
</evidence>
<evidence type="ECO:0008006" key="4">
    <source>
        <dbReference type="Google" id="ProtNLM"/>
    </source>
</evidence>